<feature type="transmembrane region" description="Helical" evidence="7">
    <location>
        <begin position="306"/>
        <end position="326"/>
    </location>
</feature>
<evidence type="ECO:0000256" key="5">
    <source>
        <dbReference type="ARBA" id="ARBA00022989"/>
    </source>
</evidence>
<feature type="transmembrane region" description="Helical" evidence="7">
    <location>
        <begin position="97"/>
        <end position="117"/>
    </location>
</feature>
<feature type="transmembrane region" description="Helical" evidence="7">
    <location>
        <begin position="281"/>
        <end position="300"/>
    </location>
</feature>
<evidence type="ECO:0000313" key="8">
    <source>
        <dbReference type="EMBL" id="TYS65436.1"/>
    </source>
</evidence>
<dbReference type="SUPFAM" id="SSF103473">
    <property type="entry name" value="MFS general substrate transporter"/>
    <property type="match status" value="1"/>
</dbReference>
<feature type="transmembrane region" description="Helical" evidence="7">
    <location>
        <begin position="338"/>
        <end position="360"/>
    </location>
</feature>
<feature type="transmembrane region" description="Helical" evidence="7">
    <location>
        <begin position="222"/>
        <end position="243"/>
    </location>
</feature>
<reference evidence="8 9" key="1">
    <citation type="submission" date="2019-08" db="EMBL/GenBank/DDBJ databases">
        <title>Bacillus genomes from the desert of Cuatro Cienegas, Coahuila.</title>
        <authorList>
            <person name="Olmedo-Alvarez G."/>
        </authorList>
    </citation>
    <scope>NUCLEOTIDE SEQUENCE [LARGE SCALE GENOMIC DNA]</scope>
    <source>
        <strain evidence="8 9">CH37_1T</strain>
    </source>
</reference>
<feature type="transmembrane region" description="Helical" evidence="7">
    <location>
        <begin position="73"/>
        <end position="91"/>
    </location>
</feature>
<accession>A0A5D4SUB4</accession>
<dbReference type="InterPro" id="IPR010290">
    <property type="entry name" value="TM_effector"/>
</dbReference>
<dbReference type="PANTHER" id="PTHR23513">
    <property type="entry name" value="INTEGRAL MEMBRANE EFFLUX PROTEIN-RELATED"/>
    <property type="match status" value="1"/>
</dbReference>
<gene>
    <name evidence="8" type="ORF">FZD47_08935</name>
</gene>
<evidence type="ECO:0000313" key="9">
    <source>
        <dbReference type="Proteomes" id="UP000323732"/>
    </source>
</evidence>
<evidence type="ECO:0000256" key="7">
    <source>
        <dbReference type="SAM" id="Phobius"/>
    </source>
</evidence>
<evidence type="ECO:0000256" key="2">
    <source>
        <dbReference type="ARBA" id="ARBA00022448"/>
    </source>
</evidence>
<comment type="caution">
    <text evidence="8">The sequence shown here is derived from an EMBL/GenBank/DDBJ whole genome shotgun (WGS) entry which is preliminary data.</text>
</comment>
<dbReference type="EMBL" id="VTES01000002">
    <property type="protein sequence ID" value="TYS65436.1"/>
    <property type="molecule type" value="Genomic_DNA"/>
</dbReference>
<comment type="subcellular location">
    <subcellularLocation>
        <location evidence="1">Cell membrane</location>
        <topology evidence="1">Multi-pass membrane protein</topology>
    </subcellularLocation>
</comment>
<feature type="transmembrane region" description="Helical" evidence="7">
    <location>
        <begin position="12"/>
        <end position="35"/>
    </location>
</feature>
<proteinExistence type="predicted"/>
<keyword evidence="2" id="KW-0813">Transport</keyword>
<evidence type="ECO:0000256" key="3">
    <source>
        <dbReference type="ARBA" id="ARBA00022475"/>
    </source>
</evidence>
<keyword evidence="3" id="KW-1003">Cell membrane</keyword>
<dbReference type="RefSeq" id="WP_148949577.1">
    <property type="nucleotide sequence ID" value="NZ_VTES01000002.1"/>
</dbReference>
<dbReference type="Gene3D" id="1.20.1250.20">
    <property type="entry name" value="MFS general substrate transporter like domains"/>
    <property type="match status" value="1"/>
</dbReference>
<feature type="transmembrane region" description="Helical" evidence="7">
    <location>
        <begin position="255"/>
        <end position="274"/>
    </location>
</feature>
<keyword evidence="6 7" id="KW-0472">Membrane</keyword>
<protein>
    <submittedName>
        <fullName evidence="8">MFS transporter</fullName>
    </submittedName>
</protein>
<evidence type="ECO:0000256" key="6">
    <source>
        <dbReference type="ARBA" id="ARBA00023136"/>
    </source>
</evidence>
<sequence length="418" mass="44563">MGIFKNKNFTLLFLGRIVSNIGDSLYAVAAMWLVYDLGGSTFYTGLAGFLSFFPRIVQLLAGPFVDRIPIRSLLVYSQLIQAVLLLIVPIASYFDHLTVALVLIITPILTTLNMFMFPAQMAALPTFVEEKDLSRGNSLFTLAYQGIDIACNAVSGILIVMAGAISIYVLDAAAFLLGAYVFSLIQIPSKKAVPVITETKPKYFSELKDGVRMILFTPLARLLYGIILVNLAMGATFVVLPAFGKIMGGAETYGLLLTAQAIGSLAGAMAAPYIKLDYIPIGKLYAAAFCLSGIAWGLSIFSPWNWLAIVLFGLAFIPGAVTNIAINTVIQKAIPEKLLGRVFSAVMSLSGIAFPLGGLAGGTLGVVIGAELIILISGIITFLTGIAWIIDPVTRKLPPSKEIDSTVFEVGKVVGYGA</sequence>
<evidence type="ECO:0000256" key="1">
    <source>
        <dbReference type="ARBA" id="ARBA00004651"/>
    </source>
</evidence>
<feature type="transmembrane region" description="Helical" evidence="7">
    <location>
        <begin position="366"/>
        <end position="390"/>
    </location>
</feature>
<dbReference type="AlphaFoldDB" id="A0A5D4SUB4"/>
<feature type="transmembrane region" description="Helical" evidence="7">
    <location>
        <begin position="41"/>
        <end position="61"/>
    </location>
</feature>
<organism evidence="8 9">
    <name type="scientific">Bacillus infantis</name>
    <dbReference type="NCBI Taxonomy" id="324767"/>
    <lineage>
        <taxon>Bacteria</taxon>
        <taxon>Bacillati</taxon>
        <taxon>Bacillota</taxon>
        <taxon>Bacilli</taxon>
        <taxon>Bacillales</taxon>
        <taxon>Bacillaceae</taxon>
        <taxon>Bacillus</taxon>
    </lineage>
</organism>
<keyword evidence="4 7" id="KW-0812">Transmembrane</keyword>
<dbReference type="GO" id="GO:0005886">
    <property type="term" value="C:plasma membrane"/>
    <property type="evidence" value="ECO:0007669"/>
    <property type="project" value="UniProtKB-SubCell"/>
</dbReference>
<keyword evidence="5 7" id="KW-1133">Transmembrane helix</keyword>
<name>A0A5D4SUB4_9BACI</name>
<dbReference type="Proteomes" id="UP000323732">
    <property type="component" value="Unassembled WGS sequence"/>
</dbReference>
<dbReference type="CDD" id="cd06173">
    <property type="entry name" value="MFS_MefA_like"/>
    <property type="match status" value="1"/>
</dbReference>
<feature type="transmembrane region" description="Helical" evidence="7">
    <location>
        <begin position="138"/>
        <end position="159"/>
    </location>
</feature>
<evidence type="ECO:0000256" key="4">
    <source>
        <dbReference type="ARBA" id="ARBA00022692"/>
    </source>
</evidence>
<dbReference type="PANTHER" id="PTHR23513:SF6">
    <property type="entry name" value="MAJOR FACILITATOR SUPERFAMILY ASSOCIATED DOMAIN-CONTAINING PROTEIN"/>
    <property type="match status" value="1"/>
</dbReference>
<feature type="transmembrane region" description="Helical" evidence="7">
    <location>
        <begin position="165"/>
        <end position="185"/>
    </location>
</feature>
<dbReference type="InterPro" id="IPR036259">
    <property type="entry name" value="MFS_trans_sf"/>
</dbReference>
<dbReference type="Pfam" id="PF05977">
    <property type="entry name" value="MFS_3"/>
    <property type="match status" value="1"/>
</dbReference>